<protein>
    <submittedName>
        <fullName evidence="3">DUF1521 domain-containing protein</fullName>
    </submittedName>
</protein>
<dbReference type="Proteomes" id="UP000326364">
    <property type="component" value="Unassembled WGS sequence"/>
</dbReference>
<proteinExistence type="predicted"/>
<reference evidence="4 5" key="1">
    <citation type="submission" date="2019-09" db="EMBL/GenBank/DDBJ databases">
        <authorList>
            <person name="Feng G."/>
        </authorList>
    </citation>
    <scope>NUCLEOTIDE SEQUENCE [LARGE SCALE GENOMIC DNA]</scope>
    <source>
        <strain evidence="3 4">KACC 19283</strain>
        <strain evidence="2 5">KACC 19284</strain>
    </source>
</reference>
<evidence type="ECO:0000313" key="2">
    <source>
        <dbReference type="EMBL" id="KAA9021383.1"/>
    </source>
</evidence>
<sequence>MTTIINNNTFNLNFAVNNNFGSNAAAALGGGFSTQLAAGLVASYFQPLFASAFASATLPMLLNFQGGQVQQGPDGTSSFAATEGASWTASLQNESEGQIDLGDGYRLELDERNSEIRLYNDNTGETTRIWGDPHVDIDGKHSFDFWGKTTFQLENGTKITIDTEQYAANPNEYVASQLTITKGDQAIVVDGISQNDIGDLSITQSNDGYALDAAKGDGFVLQENATGAGWRSELTGDIATQVDLNATRVGAAYGPGSDTPSLGEISDQLSSFLLVGIASSILAATLDGGNNNYRRA</sequence>
<dbReference type="Pfam" id="PF07481">
    <property type="entry name" value="DUF1521"/>
    <property type="match status" value="1"/>
</dbReference>
<dbReference type="InterPro" id="IPR011086">
    <property type="entry name" value="DUF1521"/>
</dbReference>
<dbReference type="RefSeq" id="WP_120253209.1">
    <property type="nucleotide sequence ID" value="NZ_VYPZ01000001.1"/>
</dbReference>
<accession>A0A5J5IAW6</accession>
<keyword evidence="5" id="KW-1185">Reference proteome</keyword>
<evidence type="ECO:0000313" key="5">
    <source>
        <dbReference type="Proteomes" id="UP000326364"/>
    </source>
</evidence>
<comment type="caution">
    <text evidence="3">The sequence shown here is derived from an EMBL/GenBank/DDBJ whole genome shotgun (WGS) entry which is preliminary data.</text>
</comment>
<dbReference type="EMBL" id="VYQA01000001">
    <property type="protein sequence ID" value="KAA9033745.1"/>
    <property type="molecule type" value="Genomic_DNA"/>
</dbReference>
<dbReference type="AlphaFoldDB" id="A0A5J5IAW6"/>
<dbReference type="Proteomes" id="UP000325933">
    <property type="component" value="Unassembled WGS sequence"/>
</dbReference>
<name>A0A5J5IAW6_9SPHN</name>
<dbReference type="EMBL" id="VYQB01000001">
    <property type="protein sequence ID" value="KAA9021383.1"/>
    <property type="molecule type" value="Genomic_DNA"/>
</dbReference>
<gene>
    <name evidence="3" type="ORF">F4U95_01430</name>
    <name evidence="2" type="ORF">F4U96_01430</name>
</gene>
<organism evidence="3 4">
    <name type="scientific">Sphingobium limneticum</name>
    <dbReference type="NCBI Taxonomy" id="1007511"/>
    <lineage>
        <taxon>Bacteria</taxon>
        <taxon>Pseudomonadati</taxon>
        <taxon>Pseudomonadota</taxon>
        <taxon>Alphaproteobacteria</taxon>
        <taxon>Sphingomonadales</taxon>
        <taxon>Sphingomonadaceae</taxon>
        <taxon>Sphingobium</taxon>
    </lineage>
</organism>
<evidence type="ECO:0000259" key="1">
    <source>
        <dbReference type="Pfam" id="PF07481"/>
    </source>
</evidence>
<feature type="domain" description="DUF1521" evidence="1">
    <location>
        <begin position="87"/>
        <end position="254"/>
    </location>
</feature>
<evidence type="ECO:0000313" key="4">
    <source>
        <dbReference type="Proteomes" id="UP000325933"/>
    </source>
</evidence>
<evidence type="ECO:0000313" key="3">
    <source>
        <dbReference type="EMBL" id="KAA9033745.1"/>
    </source>
</evidence>